<dbReference type="STRING" id="1219077.VAZ01S_022_00230"/>
<dbReference type="Proteomes" id="UP000016567">
    <property type="component" value="Unassembled WGS sequence"/>
</dbReference>
<gene>
    <name evidence="1" type="ORF">VAZ01S_022_00230</name>
</gene>
<evidence type="ECO:0008006" key="3">
    <source>
        <dbReference type="Google" id="ProtNLM"/>
    </source>
</evidence>
<keyword evidence="2" id="KW-1185">Reference proteome</keyword>
<comment type="caution">
    <text evidence="1">The sequence shown here is derived from an EMBL/GenBank/DDBJ whole genome shotgun (WGS) entry which is preliminary data.</text>
</comment>
<dbReference type="AlphaFoldDB" id="U3AN80"/>
<dbReference type="eggNOG" id="COG0463">
    <property type="taxonomic scope" value="Bacteria"/>
</dbReference>
<sequence>MVDMIRKLRKLRKVKKKWISLKLMLQACWAHFVVRNNRDFDSSSPVHVSLTSYGRRLHKVFIIIEMLMKQTAPMNSLTLYISNQDMRREQLPSSLKRLEKRGLTLCFVDENICSYKKIYYSYLKHHKNEQALLVTADDDVLYSSNWLEELVHASSQHPNAVVAHRCKTITLDVEGKPKAYRQWNGQHDIPCDHIKHHLIMPTGVGGVLYPVTSLMGLEQQKNDFMQHSRCADDIWLKCLTYYNGFESKLTKPRSLVTYPSVITLSTKRKGLALYNVYQGGNDKQMAQTMEYFGINFLSNH</sequence>
<protein>
    <recommendedName>
        <fullName evidence="3">Glycosyltransferase 2-like domain-containing protein</fullName>
    </recommendedName>
</protein>
<dbReference type="SUPFAM" id="SSF53448">
    <property type="entry name" value="Nucleotide-diphospho-sugar transferases"/>
    <property type="match status" value="1"/>
</dbReference>
<proteinExistence type="predicted"/>
<accession>U3AN80</accession>
<dbReference type="InterPro" id="IPR029044">
    <property type="entry name" value="Nucleotide-diphossugar_trans"/>
</dbReference>
<evidence type="ECO:0000313" key="2">
    <source>
        <dbReference type="Proteomes" id="UP000016567"/>
    </source>
</evidence>
<organism evidence="1 2">
    <name type="scientific">Vibrio azureus NBRC 104587</name>
    <dbReference type="NCBI Taxonomy" id="1219077"/>
    <lineage>
        <taxon>Bacteria</taxon>
        <taxon>Pseudomonadati</taxon>
        <taxon>Pseudomonadota</taxon>
        <taxon>Gammaproteobacteria</taxon>
        <taxon>Vibrionales</taxon>
        <taxon>Vibrionaceae</taxon>
        <taxon>Vibrio</taxon>
    </lineage>
</organism>
<name>U3AN80_9VIBR</name>
<reference evidence="1 2" key="1">
    <citation type="submission" date="2013-09" db="EMBL/GenBank/DDBJ databases">
        <title>Whole genome shotgun sequence of Vibrio azureus NBRC 104587.</title>
        <authorList>
            <person name="Isaki S."/>
            <person name="Hosoyama A."/>
            <person name="Numata M."/>
            <person name="Hashimoto M."/>
            <person name="Hosoyama Y."/>
            <person name="Tsuchikane K."/>
            <person name="Noguchi M."/>
            <person name="Hirakata S."/>
            <person name="Ichikawa N."/>
            <person name="Ohji S."/>
            <person name="Yamazoe A."/>
            <person name="Fujita N."/>
        </authorList>
    </citation>
    <scope>NUCLEOTIDE SEQUENCE [LARGE SCALE GENOMIC DNA]</scope>
    <source>
        <strain evidence="1 2">NBRC 104587</strain>
    </source>
</reference>
<evidence type="ECO:0000313" key="1">
    <source>
        <dbReference type="EMBL" id="GAD75230.1"/>
    </source>
</evidence>
<dbReference type="EMBL" id="BATL01000022">
    <property type="protein sequence ID" value="GAD75230.1"/>
    <property type="molecule type" value="Genomic_DNA"/>
</dbReference>